<feature type="region of interest" description="Disordered" evidence="1">
    <location>
        <begin position="40"/>
        <end position="63"/>
    </location>
</feature>
<organism evidence="3 4">
    <name type="scientific">Elysia chlorotica</name>
    <name type="common">Eastern emerald elysia</name>
    <name type="synonym">Sea slug</name>
    <dbReference type="NCBI Taxonomy" id="188477"/>
    <lineage>
        <taxon>Eukaryota</taxon>
        <taxon>Metazoa</taxon>
        <taxon>Spiralia</taxon>
        <taxon>Lophotrochozoa</taxon>
        <taxon>Mollusca</taxon>
        <taxon>Gastropoda</taxon>
        <taxon>Heterobranchia</taxon>
        <taxon>Euthyneura</taxon>
        <taxon>Panpulmonata</taxon>
        <taxon>Sacoglossa</taxon>
        <taxon>Placobranchoidea</taxon>
        <taxon>Plakobranchidae</taxon>
        <taxon>Elysia</taxon>
    </lineage>
</organism>
<keyword evidence="2" id="KW-0732">Signal</keyword>
<keyword evidence="4" id="KW-1185">Reference proteome</keyword>
<evidence type="ECO:0000256" key="1">
    <source>
        <dbReference type="SAM" id="MobiDB-lite"/>
    </source>
</evidence>
<feature type="signal peptide" evidence="2">
    <location>
        <begin position="1"/>
        <end position="29"/>
    </location>
</feature>
<feature type="compositionally biased region" description="Low complexity" evidence="1">
    <location>
        <begin position="45"/>
        <end position="63"/>
    </location>
</feature>
<accession>A0A433T541</accession>
<evidence type="ECO:0000256" key="2">
    <source>
        <dbReference type="SAM" id="SignalP"/>
    </source>
</evidence>
<comment type="caution">
    <text evidence="3">The sequence shown here is derived from an EMBL/GenBank/DDBJ whole genome shotgun (WGS) entry which is preliminary data.</text>
</comment>
<dbReference type="AlphaFoldDB" id="A0A433T541"/>
<gene>
    <name evidence="3" type="ORF">EGW08_015548</name>
</gene>
<proteinExistence type="predicted"/>
<protein>
    <recommendedName>
        <fullName evidence="5">Corticotropin-releasing factor domain-containing protein</fullName>
    </recommendedName>
</protein>
<dbReference type="Proteomes" id="UP000271974">
    <property type="component" value="Unassembled WGS sequence"/>
</dbReference>
<evidence type="ECO:0008006" key="5">
    <source>
        <dbReference type="Google" id="ProtNLM"/>
    </source>
</evidence>
<evidence type="ECO:0000313" key="3">
    <source>
        <dbReference type="EMBL" id="RUS76693.1"/>
    </source>
</evidence>
<name>A0A433T541_ELYCH</name>
<feature type="chain" id="PRO_5019545035" description="Corticotropin-releasing factor domain-containing protein" evidence="2">
    <location>
        <begin position="30"/>
        <end position="144"/>
    </location>
</feature>
<evidence type="ECO:0000313" key="4">
    <source>
        <dbReference type="Proteomes" id="UP000271974"/>
    </source>
</evidence>
<sequence length="144" mass="15282">MDPMSSLPSIKAKLTIASLLLVTVMAVSCQPLSPFDQSALGDFNSAPSSSSSSSSDDALSESAGLRALTPREADILALAAILESRRSAAAAAASRRNTINKRGFDFGFAGIDNIDHILSTLNKERQDGRNDNLKRIKELMRTSG</sequence>
<dbReference type="EMBL" id="RQTK01000643">
    <property type="protein sequence ID" value="RUS76693.1"/>
    <property type="molecule type" value="Genomic_DNA"/>
</dbReference>
<reference evidence="3 4" key="1">
    <citation type="submission" date="2019-01" db="EMBL/GenBank/DDBJ databases">
        <title>A draft genome assembly of the solar-powered sea slug Elysia chlorotica.</title>
        <authorList>
            <person name="Cai H."/>
            <person name="Li Q."/>
            <person name="Fang X."/>
            <person name="Li J."/>
            <person name="Curtis N.E."/>
            <person name="Altenburger A."/>
            <person name="Shibata T."/>
            <person name="Feng M."/>
            <person name="Maeda T."/>
            <person name="Schwartz J.A."/>
            <person name="Shigenobu S."/>
            <person name="Lundholm N."/>
            <person name="Nishiyama T."/>
            <person name="Yang H."/>
            <person name="Hasebe M."/>
            <person name="Li S."/>
            <person name="Pierce S.K."/>
            <person name="Wang J."/>
        </authorList>
    </citation>
    <scope>NUCLEOTIDE SEQUENCE [LARGE SCALE GENOMIC DNA]</scope>
    <source>
        <strain evidence="3">EC2010</strain>
        <tissue evidence="3">Whole organism of an adult</tissue>
    </source>
</reference>